<accession>A0A927H3I3</accession>
<keyword evidence="4" id="KW-1185">Reference proteome</keyword>
<dbReference type="Gene3D" id="3.40.190.10">
    <property type="entry name" value="Periplasmic binding protein-like II"/>
    <property type="match status" value="1"/>
</dbReference>
<feature type="signal peptide" evidence="2">
    <location>
        <begin position="1"/>
        <end position="26"/>
    </location>
</feature>
<gene>
    <name evidence="3" type="ORF">IDH45_26405</name>
</gene>
<dbReference type="InterPro" id="IPR050490">
    <property type="entry name" value="Bact_solute-bd_prot1"/>
</dbReference>
<dbReference type="AlphaFoldDB" id="A0A927H3I3"/>
<dbReference type="SUPFAM" id="SSF53850">
    <property type="entry name" value="Periplasmic binding protein-like II"/>
    <property type="match status" value="1"/>
</dbReference>
<dbReference type="PANTHER" id="PTHR43649">
    <property type="entry name" value="ARABINOSE-BINDING PROTEIN-RELATED"/>
    <property type="match status" value="1"/>
</dbReference>
<dbReference type="Proteomes" id="UP000639396">
    <property type="component" value="Unassembled WGS sequence"/>
</dbReference>
<reference evidence="3" key="1">
    <citation type="submission" date="2020-09" db="EMBL/GenBank/DDBJ databases">
        <title>A novel bacterium of genus Paenibacillus, isolated from South China Sea.</title>
        <authorList>
            <person name="Huang H."/>
            <person name="Mo K."/>
            <person name="Hu Y."/>
        </authorList>
    </citation>
    <scope>NUCLEOTIDE SEQUENCE</scope>
    <source>
        <strain evidence="3">IB182363</strain>
    </source>
</reference>
<evidence type="ECO:0000256" key="2">
    <source>
        <dbReference type="SAM" id="SignalP"/>
    </source>
</evidence>
<dbReference type="RefSeq" id="WP_190931141.1">
    <property type="nucleotide sequence ID" value="NZ_JACXJA010000043.1"/>
</dbReference>
<proteinExistence type="inferred from homology"/>
<dbReference type="PROSITE" id="PS51257">
    <property type="entry name" value="PROKAR_LIPOPROTEIN"/>
    <property type="match status" value="1"/>
</dbReference>
<protein>
    <submittedName>
        <fullName evidence="3">Carbohydrate ABC transporter substrate-binding protein</fullName>
    </submittedName>
</protein>
<feature type="chain" id="PRO_5038711388" evidence="2">
    <location>
        <begin position="27"/>
        <end position="447"/>
    </location>
</feature>
<comment type="caution">
    <text evidence="3">The sequence shown here is derived from an EMBL/GenBank/DDBJ whole genome shotgun (WGS) entry which is preliminary data.</text>
</comment>
<sequence>MKQTWGKARQTGTVLALVGMMAATLAACGGKAAEENGGTPAPAPTPAESTKPVKLQVLIPGGVNMDWFMDRYGKSIQAKYPHYSFEVIESTGNIAQNIVTEKRKIDLMIGSFATYRNQFKPFELVADMSDLVQKSKFDLNKIEPAYLDMIRNLDGGKLSGLPLYDLGLLLYYNKDIFDKFGVPYPTDNMTWESLVGIATRLTRNEGGVQYRGFVTDPSHLVIGNQLSLGFVDAKGEKAALNTDAWKQYIDTMVPLYKMAGYDATKEMITGAAIKNAFFKEKSSAMFVMYNSDAPKPEEGINWDAVSLPELKGAPGVGSQPYPVYISVSSLSENRDDAFKAIAHLLTDEVQTKLSSDFAQISPLKNDQVKAAFGKSVAQWQGKNIAAIKAKKPAAPPAYVGEYNNFAQGSAANAMRSVIVGEKDVNTALREADEEVNKKIEEAKAMKK</sequence>
<name>A0A927H3I3_9BACL</name>
<keyword evidence="2" id="KW-0732">Signal</keyword>
<evidence type="ECO:0000256" key="1">
    <source>
        <dbReference type="ARBA" id="ARBA00008520"/>
    </source>
</evidence>
<dbReference type="EMBL" id="JACXJA010000043">
    <property type="protein sequence ID" value="MBD2865519.1"/>
    <property type="molecule type" value="Genomic_DNA"/>
</dbReference>
<dbReference type="PANTHER" id="PTHR43649:SF31">
    <property type="entry name" value="SN-GLYCEROL-3-PHOSPHATE-BINDING PERIPLASMIC PROTEIN UGPB"/>
    <property type="match status" value="1"/>
</dbReference>
<evidence type="ECO:0000313" key="3">
    <source>
        <dbReference type="EMBL" id="MBD2865519.1"/>
    </source>
</evidence>
<comment type="similarity">
    <text evidence="1">Belongs to the bacterial solute-binding protein 1 family.</text>
</comment>
<evidence type="ECO:0000313" key="4">
    <source>
        <dbReference type="Proteomes" id="UP000639396"/>
    </source>
</evidence>
<organism evidence="3 4">
    <name type="scientific">Paenibacillus oceani</name>
    <dbReference type="NCBI Taxonomy" id="2772510"/>
    <lineage>
        <taxon>Bacteria</taxon>
        <taxon>Bacillati</taxon>
        <taxon>Bacillota</taxon>
        <taxon>Bacilli</taxon>
        <taxon>Bacillales</taxon>
        <taxon>Paenibacillaceae</taxon>
        <taxon>Paenibacillus</taxon>
    </lineage>
</organism>